<feature type="transmembrane region" description="Helical" evidence="19">
    <location>
        <begin position="392"/>
        <end position="414"/>
    </location>
</feature>
<feature type="transmembrane region" description="Helical" evidence="19">
    <location>
        <begin position="194"/>
        <end position="214"/>
    </location>
</feature>
<dbReference type="GO" id="GO:0016491">
    <property type="term" value="F:oxidoreductase activity"/>
    <property type="evidence" value="ECO:0007669"/>
    <property type="project" value="InterPro"/>
</dbReference>
<feature type="transmembrane region" description="Helical" evidence="19">
    <location>
        <begin position="328"/>
        <end position="349"/>
    </location>
</feature>
<dbReference type="InterPro" id="IPR030689">
    <property type="entry name" value="Cytochrome_b"/>
</dbReference>
<keyword evidence="23" id="KW-1185">Reference proteome</keyword>
<evidence type="ECO:0000259" key="21">
    <source>
        <dbReference type="PROSITE" id="PS51003"/>
    </source>
</evidence>
<keyword evidence="12 19" id="KW-1133">Transmembrane helix</keyword>
<comment type="function">
    <text evidence="1 17">Component of the ubiquinol-cytochrome c reductase complex (complex III or cytochrome b-c1 complex), which is a respiratory chain that generates an electrochemical potential coupled to ATP synthesis.</text>
</comment>
<feature type="region of interest" description="Disordered" evidence="18">
    <location>
        <begin position="432"/>
        <end position="456"/>
    </location>
</feature>
<protein>
    <recommendedName>
        <fullName evidence="4 17">Cytochrome b</fullName>
    </recommendedName>
</protein>
<dbReference type="RefSeq" id="WP_043920082.1">
    <property type="nucleotide sequence ID" value="NZ_FZPF01000001.1"/>
</dbReference>
<comment type="caution">
    <text evidence="22">The sequence shown here is derived from an EMBL/GenBank/DDBJ whole genome shotgun (WGS) entry which is preliminary data.</text>
</comment>
<dbReference type="SUPFAM" id="SSF81648">
    <property type="entry name" value="a domain/subunit of cytochrome bc1 complex (Ubiquinol-cytochrome c reductase)"/>
    <property type="match status" value="1"/>
</dbReference>
<proteinExistence type="inferred from homology"/>
<comment type="cofactor">
    <cofactor evidence="16">
        <name>heme</name>
        <dbReference type="ChEBI" id="CHEBI:30413"/>
    </cofactor>
    <text evidence="16">Binds 2 heme groups non-covalently.</text>
</comment>
<feature type="binding site" description="axial binding residue" evidence="16">
    <location>
        <position position="111"/>
    </location>
    <ligand>
        <name>heme b</name>
        <dbReference type="ChEBI" id="CHEBI:60344"/>
        <label>b566</label>
    </ligand>
    <ligandPart>
        <name>Fe</name>
        <dbReference type="ChEBI" id="CHEBI:18248"/>
    </ligandPart>
</feature>
<feature type="binding site" description="axial binding residue" evidence="16">
    <location>
        <position position="198"/>
    </location>
    <ligand>
        <name>heme b</name>
        <dbReference type="ChEBI" id="CHEBI:60344"/>
        <label>b562</label>
    </ligand>
    <ligandPart>
        <name>Fe</name>
        <dbReference type="ChEBI" id="CHEBI:18248"/>
    </ligandPart>
</feature>
<evidence type="ECO:0000256" key="1">
    <source>
        <dbReference type="ARBA" id="ARBA00002444"/>
    </source>
</evidence>
<keyword evidence="8 17" id="KW-0679">Respiratory chain</keyword>
<feature type="transmembrane region" description="Helical" evidence="19">
    <location>
        <begin position="253"/>
        <end position="275"/>
    </location>
</feature>
<dbReference type="Pfam" id="PF00032">
    <property type="entry name" value="Cytochrom_B_C"/>
    <property type="match status" value="1"/>
</dbReference>
<feature type="transmembrane region" description="Helical" evidence="19">
    <location>
        <begin position="44"/>
        <end position="69"/>
    </location>
</feature>
<dbReference type="PANTHER" id="PTHR19271">
    <property type="entry name" value="CYTOCHROME B"/>
    <property type="match status" value="1"/>
</dbReference>
<keyword evidence="6" id="KW-1003">Cell membrane</keyword>
<dbReference type="PIRSF" id="PIRSF038885">
    <property type="entry name" value="COB"/>
    <property type="match status" value="1"/>
</dbReference>
<evidence type="ECO:0000256" key="10">
    <source>
        <dbReference type="ARBA" id="ARBA00022723"/>
    </source>
</evidence>
<dbReference type="GO" id="GO:0045275">
    <property type="term" value="C:respiratory chain complex III"/>
    <property type="evidence" value="ECO:0007669"/>
    <property type="project" value="InterPro"/>
</dbReference>
<dbReference type="CDD" id="cd00284">
    <property type="entry name" value="Cytochrome_b_N"/>
    <property type="match status" value="1"/>
</dbReference>
<keyword evidence="9 17" id="KW-0812">Transmembrane</keyword>
<feature type="binding site" description="axial binding residue" evidence="16">
    <location>
        <position position="97"/>
    </location>
    <ligand>
        <name>heme b</name>
        <dbReference type="ChEBI" id="CHEBI:60344"/>
        <label>b562</label>
    </ligand>
    <ligandPart>
        <name>Fe</name>
        <dbReference type="ChEBI" id="CHEBI:18248"/>
    </ligandPart>
</feature>
<dbReference type="Gene3D" id="1.20.810.10">
    <property type="entry name" value="Cytochrome Bc1 Complex, Chain C"/>
    <property type="match status" value="1"/>
</dbReference>
<dbReference type="PANTHER" id="PTHR19271:SF16">
    <property type="entry name" value="CYTOCHROME B"/>
    <property type="match status" value="1"/>
</dbReference>
<sequence length="456" mass="51481">MAGIPHDHYEPKTSGEKWVESRIPIIGLLYNTLMIPTPKNLNWMWIWGIILTFTLVLQIVTGIVLVMHYTPHVDLAFASVEHIMRDVNGGWALRYIHQNGASLFFVAVYAHIFRNLYYGSYKAPREITWILGILIYLLMMGTAFMGYVLPWGQMSFWGATVITGLFGAIPFIGEGLQTWLLGGPAVGNATLTRFFSLHYLMPFLILGLSIVKIWSFHSTGNNNPTGVEVRRTSKAEAKADTLPFWPYFVIKDLYALAIILLVFFAIVGFMPNYLGHPDNYIEANPLATPAHIVPEWYFLPFYAILRAFTSDVWIVMFFNWISGGIIDAAFFGVLAMFGAIAVMAFAPWLDTSSVRSGRYRPMFKWWFWLLVVDFFFLMWLGSMPAEEPWASLSLLGSAYWFAYFLVILPLLGVIEKPLPRPATIEQDFAEHYGSDTDGGTGTGMRLPGEKAATPAE</sequence>
<evidence type="ECO:0000256" key="4">
    <source>
        <dbReference type="ARBA" id="ARBA00013531"/>
    </source>
</evidence>
<dbReference type="GO" id="GO:0005886">
    <property type="term" value="C:plasma membrane"/>
    <property type="evidence" value="ECO:0007669"/>
    <property type="project" value="UniProtKB-SubCell"/>
</dbReference>
<keyword evidence="5 17" id="KW-0813">Transport</keyword>
<feature type="transmembrane region" description="Helical" evidence="19">
    <location>
        <begin position="155"/>
        <end position="173"/>
    </location>
</feature>
<evidence type="ECO:0000256" key="8">
    <source>
        <dbReference type="ARBA" id="ARBA00022660"/>
    </source>
</evidence>
<reference evidence="22 23" key="1">
    <citation type="submission" date="2015-02" db="EMBL/GenBank/DDBJ databases">
        <title>Genome Sequence of Jannaschia aquimarina DSM28248, a member of the Roseobacter clade.</title>
        <authorList>
            <person name="Voget S."/>
            <person name="Daniel R."/>
        </authorList>
    </citation>
    <scope>NUCLEOTIDE SEQUENCE [LARGE SCALE GENOMIC DNA]</scope>
    <source>
        <strain evidence="22 23">GSW-M26</strain>
    </source>
</reference>
<evidence type="ECO:0000256" key="15">
    <source>
        <dbReference type="PIRSR" id="PIRSR038885-1"/>
    </source>
</evidence>
<dbReference type="GO" id="GO:0046872">
    <property type="term" value="F:metal ion binding"/>
    <property type="evidence" value="ECO:0007669"/>
    <property type="project" value="UniProtKB-KW"/>
</dbReference>
<name>A0A0D1EB73_9RHOB</name>
<evidence type="ECO:0000313" key="23">
    <source>
        <dbReference type="Proteomes" id="UP000032232"/>
    </source>
</evidence>
<feature type="transmembrane region" description="Helical" evidence="19">
    <location>
        <begin position="129"/>
        <end position="149"/>
    </location>
</feature>
<evidence type="ECO:0000256" key="11">
    <source>
        <dbReference type="ARBA" id="ARBA00022982"/>
    </source>
</evidence>
<evidence type="ECO:0000256" key="6">
    <source>
        <dbReference type="ARBA" id="ARBA00022475"/>
    </source>
</evidence>
<evidence type="ECO:0000256" key="18">
    <source>
        <dbReference type="SAM" id="MobiDB-lite"/>
    </source>
</evidence>
<feature type="transmembrane region" description="Helical" evidence="19">
    <location>
        <begin position="296"/>
        <end position="322"/>
    </location>
</feature>
<feature type="domain" description="Cytochrome b/b6 N-terminal region profile" evidence="20">
    <location>
        <begin position="15"/>
        <end position="225"/>
    </location>
</feature>
<evidence type="ECO:0000259" key="20">
    <source>
        <dbReference type="PROSITE" id="PS51002"/>
    </source>
</evidence>
<dbReference type="CDD" id="cd00290">
    <property type="entry name" value="cytochrome_b_C"/>
    <property type="match status" value="1"/>
</dbReference>
<dbReference type="PROSITE" id="PS51002">
    <property type="entry name" value="CYTB_NTER"/>
    <property type="match status" value="1"/>
</dbReference>
<evidence type="ECO:0000256" key="17">
    <source>
        <dbReference type="RuleBase" id="RU003385"/>
    </source>
</evidence>
<dbReference type="PATRIC" id="fig|935700.4.peg.3435"/>
<dbReference type="InterPro" id="IPR036150">
    <property type="entry name" value="Cyt_b/b6_C_sf"/>
</dbReference>
<evidence type="ECO:0000256" key="16">
    <source>
        <dbReference type="PIRSR" id="PIRSR038885-2"/>
    </source>
</evidence>
<evidence type="ECO:0000256" key="13">
    <source>
        <dbReference type="ARBA" id="ARBA00023004"/>
    </source>
</evidence>
<evidence type="ECO:0000256" key="14">
    <source>
        <dbReference type="ARBA" id="ARBA00023136"/>
    </source>
</evidence>
<keyword evidence="13 16" id="KW-0408">Iron</keyword>
<dbReference type="GO" id="GO:0022904">
    <property type="term" value="P:respiratory electron transport chain"/>
    <property type="evidence" value="ECO:0007669"/>
    <property type="project" value="InterPro"/>
</dbReference>
<feature type="domain" description="Cytochrome b/b6 C-terminal region profile" evidence="21">
    <location>
        <begin position="234"/>
        <end position="422"/>
    </location>
</feature>
<dbReference type="EMBL" id="JYFE01000060">
    <property type="protein sequence ID" value="KIT15004.1"/>
    <property type="molecule type" value="Genomic_DNA"/>
</dbReference>
<accession>A0A0D1EB73</accession>
<comment type="subunit">
    <text evidence="3 17">The main subunits of complex b-c1 are: cytochrome b, cytochrome c1 and the Rieske protein.</text>
</comment>
<dbReference type="FunFam" id="1.20.810.10:FF:000010">
    <property type="entry name" value="Cytochrome b"/>
    <property type="match status" value="1"/>
</dbReference>
<keyword evidence="10 16" id="KW-0479">Metal-binding</keyword>
<dbReference type="STRING" id="935700.jaqu_33290"/>
<evidence type="ECO:0000256" key="5">
    <source>
        <dbReference type="ARBA" id="ARBA00022448"/>
    </source>
</evidence>
<dbReference type="InterPro" id="IPR005798">
    <property type="entry name" value="Cyt_b/b6_C"/>
</dbReference>
<dbReference type="GO" id="GO:0008121">
    <property type="term" value="F:quinol-cytochrome-c reductase activity"/>
    <property type="evidence" value="ECO:0007669"/>
    <property type="project" value="InterPro"/>
</dbReference>
<comment type="cofactor">
    <cofactor evidence="17">
        <name>heme b</name>
        <dbReference type="ChEBI" id="CHEBI:60344"/>
    </cofactor>
    <text evidence="17">Binds 2 heme groups non-covalently.</text>
</comment>
<evidence type="ECO:0000256" key="9">
    <source>
        <dbReference type="ARBA" id="ARBA00022692"/>
    </source>
</evidence>
<gene>
    <name evidence="22" type="primary">petB</name>
    <name evidence="22" type="ORF">jaqu_33290</name>
</gene>
<evidence type="ECO:0000256" key="3">
    <source>
        <dbReference type="ARBA" id="ARBA00011649"/>
    </source>
</evidence>
<keyword evidence="14 19" id="KW-0472">Membrane</keyword>
<comment type="subcellular location">
    <subcellularLocation>
        <location evidence="2">Cell membrane</location>
        <topology evidence="2">Multi-pass membrane protein</topology>
    </subcellularLocation>
</comment>
<dbReference type="OrthoDB" id="9804503at2"/>
<dbReference type="InterPro" id="IPR016174">
    <property type="entry name" value="Di-haem_cyt_TM"/>
</dbReference>
<feature type="transmembrane region" description="Helical" evidence="19">
    <location>
        <begin position="95"/>
        <end position="117"/>
    </location>
</feature>
<keyword evidence="11 17" id="KW-0249">Electron transport</keyword>
<evidence type="ECO:0000256" key="12">
    <source>
        <dbReference type="ARBA" id="ARBA00022989"/>
    </source>
</evidence>
<dbReference type="Proteomes" id="UP000032232">
    <property type="component" value="Unassembled WGS sequence"/>
</dbReference>
<organism evidence="22 23">
    <name type="scientific">Jannaschia aquimarina</name>
    <dbReference type="NCBI Taxonomy" id="935700"/>
    <lineage>
        <taxon>Bacteria</taxon>
        <taxon>Pseudomonadati</taxon>
        <taxon>Pseudomonadota</taxon>
        <taxon>Alphaproteobacteria</taxon>
        <taxon>Rhodobacterales</taxon>
        <taxon>Roseobacteraceae</taxon>
        <taxon>Jannaschia</taxon>
    </lineage>
</organism>
<dbReference type="InterPro" id="IPR027387">
    <property type="entry name" value="Cytb/b6-like_sf"/>
</dbReference>
<evidence type="ECO:0000256" key="2">
    <source>
        <dbReference type="ARBA" id="ARBA00004651"/>
    </source>
</evidence>
<dbReference type="AlphaFoldDB" id="A0A0D1EB73"/>
<evidence type="ECO:0000313" key="22">
    <source>
        <dbReference type="EMBL" id="KIT15004.1"/>
    </source>
</evidence>
<evidence type="ECO:0000256" key="19">
    <source>
        <dbReference type="SAM" id="Phobius"/>
    </source>
</evidence>
<feature type="transmembrane region" description="Helical" evidence="19">
    <location>
        <begin position="361"/>
        <end position="380"/>
    </location>
</feature>
<dbReference type="InterPro" id="IPR048260">
    <property type="entry name" value="Cytochrome_b_C_euk/bac"/>
</dbReference>
<dbReference type="PROSITE" id="PS51003">
    <property type="entry name" value="CYTB_CTER"/>
    <property type="match status" value="1"/>
</dbReference>
<evidence type="ECO:0000256" key="7">
    <source>
        <dbReference type="ARBA" id="ARBA00022617"/>
    </source>
</evidence>
<keyword evidence="7 16" id="KW-0349">Heme</keyword>
<dbReference type="SUPFAM" id="SSF81342">
    <property type="entry name" value="Transmembrane di-heme cytochromes"/>
    <property type="match status" value="1"/>
</dbReference>
<feature type="binding site" evidence="15">
    <location>
        <position position="217"/>
    </location>
    <ligand>
        <name>a ubiquinone</name>
        <dbReference type="ChEBI" id="CHEBI:16389"/>
    </ligand>
</feature>
<dbReference type="InterPro" id="IPR048259">
    <property type="entry name" value="Cytochrome_b_N_euk/bac"/>
</dbReference>
<comment type="similarity">
    <text evidence="17">Belongs to the cytochrome b family.</text>
</comment>
<dbReference type="Pfam" id="PF00033">
    <property type="entry name" value="Cytochrome_B"/>
    <property type="match status" value="1"/>
</dbReference>
<dbReference type="InterPro" id="IPR005797">
    <property type="entry name" value="Cyt_b/b6_N"/>
</dbReference>